<dbReference type="AlphaFoldDB" id="A0AAE3KBU6"/>
<organism evidence="2 3">
    <name type="scientific">Natronocalculus amylovorans</name>
    <dbReference type="NCBI Taxonomy" id="2917812"/>
    <lineage>
        <taxon>Archaea</taxon>
        <taxon>Methanobacteriati</taxon>
        <taxon>Methanobacteriota</taxon>
        <taxon>Stenosarchaea group</taxon>
        <taxon>Halobacteria</taxon>
        <taxon>Halobacteriales</taxon>
        <taxon>Haloferacaceae</taxon>
        <taxon>Natronocalculus</taxon>
    </lineage>
</organism>
<dbReference type="InterPro" id="IPR058443">
    <property type="entry name" value="DUF8130"/>
</dbReference>
<dbReference type="RefSeq" id="WP_250584790.1">
    <property type="nucleotide sequence ID" value="NZ_JAKRVX010000004.1"/>
</dbReference>
<accession>A0AAE3KBU6</accession>
<sequence length="211" mass="23791">MPHNCSRRRVFLQVGGCLGVASLTGCIDRTLRRLENIPEPLEGPHLLTIEEVTEESDSDELPVELSYEVDDRRIAEDDPARLSISLKNTSDQTLMLRANGPPWPFGVRMLLPEDGHDNDDGLEPVTMWTDTYEETDEVTTTRHREVRSASDRHVHEELSGGESVTENYRLYLDSAYLSVGIYRMTVAARVDGGVTEGSRRIDFDKITIESE</sequence>
<evidence type="ECO:0000313" key="2">
    <source>
        <dbReference type="EMBL" id="MCL9817574.1"/>
    </source>
</evidence>
<reference evidence="2" key="2">
    <citation type="submission" date="2022-02" db="EMBL/GenBank/DDBJ databases">
        <authorList>
            <person name="Elcheninov A.G."/>
            <person name="Sorokin D.Y."/>
            <person name="Kublanov I.V."/>
        </authorList>
    </citation>
    <scope>NUCLEOTIDE SEQUENCE</scope>
    <source>
        <strain evidence="2">AArc-St2</strain>
    </source>
</reference>
<reference evidence="2" key="1">
    <citation type="journal article" date="2022" name="Syst. Appl. Microbiol.">
        <title>Natronocalculus amylovorans gen. nov., sp. nov., and Natranaeroarchaeum aerophilus sp. nov., dominant culturable amylolytic natronoarchaea from hypersaline soda lakes in southwestern Siberia.</title>
        <authorList>
            <person name="Sorokin D.Y."/>
            <person name="Elcheninov A.G."/>
            <person name="Khizhniak T.V."/>
            <person name="Koenen M."/>
            <person name="Bale N.J."/>
            <person name="Damste J.S.S."/>
            <person name="Kublanov I.V."/>
        </authorList>
    </citation>
    <scope>NUCLEOTIDE SEQUENCE</scope>
    <source>
        <strain evidence="2">AArc-St2</strain>
    </source>
</reference>
<gene>
    <name evidence="2" type="ORF">AArcSt2_11520</name>
</gene>
<evidence type="ECO:0000259" key="1">
    <source>
        <dbReference type="Pfam" id="PF26451"/>
    </source>
</evidence>
<dbReference type="EMBL" id="JAKRVX010000004">
    <property type="protein sequence ID" value="MCL9817574.1"/>
    <property type="molecule type" value="Genomic_DNA"/>
</dbReference>
<dbReference type="PROSITE" id="PS51257">
    <property type="entry name" value="PROKAR_LIPOPROTEIN"/>
    <property type="match status" value="1"/>
</dbReference>
<comment type="caution">
    <text evidence="2">The sequence shown here is derived from an EMBL/GenBank/DDBJ whole genome shotgun (WGS) entry which is preliminary data.</text>
</comment>
<dbReference type="Pfam" id="PF26451">
    <property type="entry name" value="DUF8130"/>
    <property type="match status" value="1"/>
</dbReference>
<proteinExistence type="predicted"/>
<name>A0AAE3KBU6_9EURY</name>
<keyword evidence="3" id="KW-1185">Reference proteome</keyword>
<evidence type="ECO:0000313" key="3">
    <source>
        <dbReference type="Proteomes" id="UP001203207"/>
    </source>
</evidence>
<feature type="domain" description="DUF8130" evidence="1">
    <location>
        <begin position="7"/>
        <end position="174"/>
    </location>
</feature>
<protein>
    <recommendedName>
        <fullName evidence="1">DUF8130 domain-containing protein</fullName>
    </recommendedName>
</protein>
<dbReference type="Proteomes" id="UP001203207">
    <property type="component" value="Unassembled WGS sequence"/>
</dbReference>